<protein>
    <submittedName>
        <fullName evidence="1">Uncharacterized protein</fullName>
    </submittedName>
</protein>
<dbReference type="Proteomes" id="UP000193944">
    <property type="component" value="Unassembled WGS sequence"/>
</dbReference>
<reference evidence="1 2" key="1">
    <citation type="submission" date="2016-08" db="EMBL/GenBank/DDBJ databases">
        <title>A Parts List for Fungal Cellulosomes Revealed by Comparative Genomics.</title>
        <authorList>
            <consortium name="DOE Joint Genome Institute"/>
            <person name="Haitjema C.H."/>
            <person name="Gilmore S.P."/>
            <person name="Henske J.K."/>
            <person name="Solomon K.V."/>
            <person name="De Groot R."/>
            <person name="Kuo A."/>
            <person name="Mondo S.J."/>
            <person name="Salamov A.A."/>
            <person name="Labutti K."/>
            <person name="Zhao Z."/>
            <person name="Chiniquy J."/>
            <person name="Barry K."/>
            <person name="Brewer H.M."/>
            <person name="Purvine S.O."/>
            <person name="Wright A.T."/>
            <person name="Boxma B."/>
            <person name="Van Alen T."/>
            <person name="Hackstein J.H."/>
            <person name="Baker S.E."/>
            <person name="Grigoriev I.V."/>
            <person name="O'Malley M.A."/>
        </authorList>
    </citation>
    <scope>NUCLEOTIDE SEQUENCE [LARGE SCALE GENOMIC DNA]</scope>
    <source>
        <strain evidence="1 2">S4</strain>
    </source>
</reference>
<evidence type="ECO:0000313" key="1">
    <source>
        <dbReference type="EMBL" id="ORX76706.1"/>
    </source>
</evidence>
<dbReference type="EMBL" id="MCFG01000283">
    <property type="protein sequence ID" value="ORX76706.1"/>
    <property type="molecule type" value="Genomic_DNA"/>
</dbReference>
<dbReference type="AlphaFoldDB" id="A0A1Y1WTZ1"/>
<evidence type="ECO:0000313" key="2">
    <source>
        <dbReference type="Proteomes" id="UP000193944"/>
    </source>
</evidence>
<accession>A0A1Y1WTZ1</accession>
<gene>
    <name evidence="1" type="ORF">BCR32DRAFT_303258</name>
</gene>
<reference evidence="1 2" key="2">
    <citation type="submission" date="2016-08" db="EMBL/GenBank/DDBJ databases">
        <title>Pervasive Adenine N6-methylation of Active Genes in Fungi.</title>
        <authorList>
            <consortium name="DOE Joint Genome Institute"/>
            <person name="Mondo S.J."/>
            <person name="Dannebaum R.O."/>
            <person name="Kuo R.C."/>
            <person name="Labutti K."/>
            <person name="Haridas S."/>
            <person name="Kuo A."/>
            <person name="Salamov A."/>
            <person name="Ahrendt S.R."/>
            <person name="Lipzen A."/>
            <person name="Sullivan W."/>
            <person name="Andreopoulos W.B."/>
            <person name="Clum A."/>
            <person name="Lindquist E."/>
            <person name="Daum C."/>
            <person name="Ramamoorthy G.K."/>
            <person name="Gryganskyi A."/>
            <person name="Culley D."/>
            <person name="Magnuson J.K."/>
            <person name="James T.Y."/>
            <person name="O'Malley M.A."/>
            <person name="Stajich J.E."/>
            <person name="Spatafora J.W."/>
            <person name="Visel A."/>
            <person name="Grigoriev I.V."/>
        </authorList>
    </citation>
    <scope>NUCLEOTIDE SEQUENCE [LARGE SCALE GENOMIC DNA]</scope>
    <source>
        <strain evidence="1 2">S4</strain>
    </source>
</reference>
<proteinExistence type="predicted"/>
<keyword evidence="2" id="KW-1185">Reference proteome</keyword>
<sequence length="424" mass="48465">MSSDKLSTLISNLNTLYDGYVEEYPYENDDDDLEESNNYVNKSPEVLLNLVDTNANSISNEEKLLSSLDNLEHITKKSSDNISDNNSKSSYIGLAIRSDLKINCDVNDLAKRIESFDVNDTEGLKTLLNEYQKLNNIDNNNYNDEIKVKKTYHRKIIHKLKLLLVRKLQEAINKGKLEDFNSNDKSISKVDTTNKLGEINQSDNDNFKVISRSAIYDDNQVKFIGEINHSTNFIKYFANDMKREIANLPNNNLSKAVYNKLTAFYKLLESQASKIMSYETPDGNSNVIVKTFIMSDELNNGLEFHSYALIQGNINDIITNHNKKDSNNKLFNGKLIDNSSVISERQKRKWGFKSTIVIDSKVLNSVMLTPGDSIPDTFGKIMSQGISKESFTDVKIGYVIKNNLHKYEYPISIRLKFKFLKIYI</sequence>
<organism evidence="1 2">
    <name type="scientific">Anaeromyces robustus</name>
    <dbReference type="NCBI Taxonomy" id="1754192"/>
    <lineage>
        <taxon>Eukaryota</taxon>
        <taxon>Fungi</taxon>
        <taxon>Fungi incertae sedis</taxon>
        <taxon>Chytridiomycota</taxon>
        <taxon>Chytridiomycota incertae sedis</taxon>
        <taxon>Neocallimastigomycetes</taxon>
        <taxon>Neocallimastigales</taxon>
        <taxon>Neocallimastigaceae</taxon>
        <taxon>Anaeromyces</taxon>
    </lineage>
</organism>
<name>A0A1Y1WTZ1_9FUNG</name>
<comment type="caution">
    <text evidence="1">The sequence shown here is derived from an EMBL/GenBank/DDBJ whole genome shotgun (WGS) entry which is preliminary data.</text>
</comment>